<name>A0AC34QHP8_9BILA</name>
<proteinExistence type="predicted"/>
<organism evidence="1 2">
    <name type="scientific">Panagrolaimus sp. JU765</name>
    <dbReference type="NCBI Taxonomy" id="591449"/>
    <lineage>
        <taxon>Eukaryota</taxon>
        <taxon>Metazoa</taxon>
        <taxon>Ecdysozoa</taxon>
        <taxon>Nematoda</taxon>
        <taxon>Chromadorea</taxon>
        <taxon>Rhabditida</taxon>
        <taxon>Tylenchina</taxon>
        <taxon>Panagrolaimomorpha</taxon>
        <taxon>Panagrolaimoidea</taxon>
        <taxon>Panagrolaimidae</taxon>
        <taxon>Panagrolaimus</taxon>
    </lineage>
</organism>
<evidence type="ECO:0000313" key="2">
    <source>
        <dbReference type="WBParaSite" id="JU765_v2.g16434.t1"/>
    </source>
</evidence>
<evidence type="ECO:0000313" key="1">
    <source>
        <dbReference type="Proteomes" id="UP000887576"/>
    </source>
</evidence>
<dbReference type="WBParaSite" id="JU765_v2.g16434.t1">
    <property type="protein sequence ID" value="JU765_v2.g16434.t1"/>
    <property type="gene ID" value="JU765_v2.g16434"/>
</dbReference>
<accession>A0AC34QHP8</accession>
<reference evidence="2" key="1">
    <citation type="submission" date="2022-11" db="UniProtKB">
        <authorList>
            <consortium name="WormBaseParasite"/>
        </authorList>
    </citation>
    <scope>IDENTIFICATION</scope>
</reference>
<dbReference type="Proteomes" id="UP000887576">
    <property type="component" value="Unplaced"/>
</dbReference>
<protein>
    <submittedName>
        <fullName evidence="2">Protein Wnt</fullName>
    </submittedName>
</protein>
<sequence length="789" mass="90153">MEMCETYPMVIPTLARSAREAIYECQMQFIHERWNCSERFNVYPNASSGGLPFQDLLGNTLRAANRESSFLAAITSAGIVHAVTRLCSMGNISECSCNSQPATQRYTDTNIVQEMTYETVQKLPPKSPFTWGGCSDDTAFAIQFSRQFLDTYEKENFKTQYDVQHLVNMHNHFVGREAITQNMRRHCRCHGVSGSCELQTCWLQMPKFNEVGEMLKQRYNHFAVQVSKKAKKRLRRKEKSERRIPLRGNEMAYINRSPSYCERNDAYGILGTVGRECNSTSYGPDSCDLLCCGRGYDTKNEVKLVRCHCNATFAKLNWHNFFSGLSLLGVGKTMTVRSMECLSLDDTRETNVVSSINQKPDENATLLYHMEKKYLEDEEAEPFINFFGTSPCKLASEKHLELLVLNKKGIVAIGDERRLAPFVVHVTDLDLAYNEITDWNIVSILLSSMPHLKRLNLSHNPLSNEIDLNLPSCSYLSSLLLNGTNLPLTCLSNICQKMPNLKELDLNENDSYANSNPFMNQISSTVTQLQLNACEFQEWNAVLNVVRSFPALQRLYLSENKISNVDSHCKITGISTSDIASNVKFLSLHNCLIENWTAIENLDLMPNLEELKILNNPLFETIPDEEKYHLVIGRLPKLKMLNGSRINATQREDSERFFIRFYQGCEEKPAIWNRLVSIHGNLEQLVKVDLTPRKFALVVLRCEEKDLCVRLKVRLNKTVMDLMKFASKLTEISIPLMRIFYHDIHVDSCGPTELRFPGQALQHLRIEDGDEFFVQSKILPPGKSMIRSH</sequence>